<dbReference type="GO" id="GO:0003677">
    <property type="term" value="F:DNA binding"/>
    <property type="evidence" value="ECO:0007669"/>
    <property type="project" value="UniProtKB-KW"/>
</dbReference>
<evidence type="ECO:0000313" key="5">
    <source>
        <dbReference type="EMBL" id="POH37591.1"/>
    </source>
</evidence>
<dbReference type="SMART" id="SM00420">
    <property type="entry name" value="HTH_DEOR"/>
    <property type="match status" value="1"/>
</dbReference>
<dbReference type="InterPro" id="IPR001034">
    <property type="entry name" value="DeoR_HTH"/>
</dbReference>
<reference evidence="5" key="1">
    <citation type="submission" date="2018-01" db="EMBL/GenBank/DDBJ databases">
        <title>Genome sequnecing of Lactobacillus formosensis KACC 18721.</title>
        <authorList>
            <person name="Kim S.-J."/>
            <person name="Heo J."/>
        </authorList>
    </citation>
    <scope>NUCLEOTIDE SEQUENCE</scope>
    <source>
        <strain evidence="5">KACC 18721</strain>
    </source>
</reference>
<dbReference type="Gene3D" id="3.40.50.1360">
    <property type="match status" value="1"/>
</dbReference>
<keyword evidence="1" id="KW-0805">Transcription regulation</keyword>
<evidence type="ECO:0000256" key="3">
    <source>
        <dbReference type="ARBA" id="ARBA00023163"/>
    </source>
</evidence>
<proteinExistence type="predicted"/>
<comment type="caution">
    <text evidence="5">The sequence shown here is derived from an EMBL/GenBank/DDBJ whole genome shotgun (WGS) entry which is preliminary data.</text>
</comment>
<dbReference type="InterPro" id="IPR036388">
    <property type="entry name" value="WH-like_DNA-bd_sf"/>
</dbReference>
<dbReference type="SMART" id="SM01134">
    <property type="entry name" value="DeoRC"/>
    <property type="match status" value="1"/>
</dbReference>
<dbReference type="Pfam" id="PF08220">
    <property type="entry name" value="HTH_DeoR"/>
    <property type="match status" value="1"/>
</dbReference>
<organism evidence="5">
    <name type="scientific">Companilactobacillus formosensis</name>
    <dbReference type="NCBI Taxonomy" id="1617889"/>
    <lineage>
        <taxon>Bacteria</taxon>
        <taxon>Bacillati</taxon>
        <taxon>Bacillota</taxon>
        <taxon>Bacilli</taxon>
        <taxon>Lactobacillales</taxon>
        <taxon>Lactobacillaceae</taxon>
        <taxon>Companilactobacillus</taxon>
    </lineage>
</organism>
<dbReference type="PANTHER" id="PTHR30363:SF51">
    <property type="entry name" value="HTH-TYPE TRANSCRIPTIONAL REPRESSOR GLCR"/>
    <property type="match status" value="1"/>
</dbReference>
<evidence type="ECO:0000259" key="4">
    <source>
        <dbReference type="PROSITE" id="PS51000"/>
    </source>
</evidence>
<evidence type="ECO:0000256" key="1">
    <source>
        <dbReference type="ARBA" id="ARBA00023015"/>
    </source>
</evidence>
<dbReference type="InterPro" id="IPR036390">
    <property type="entry name" value="WH_DNA-bd_sf"/>
</dbReference>
<name>A0A2P4R8M2_9LACO</name>
<dbReference type="AlphaFoldDB" id="A0A2P4R8M2"/>
<dbReference type="PANTHER" id="PTHR30363">
    <property type="entry name" value="HTH-TYPE TRANSCRIPTIONAL REGULATOR SRLR-RELATED"/>
    <property type="match status" value="1"/>
</dbReference>
<dbReference type="InterPro" id="IPR050313">
    <property type="entry name" value="Carb_Metab_HTH_regulators"/>
</dbReference>
<sequence>MQKERLDLILKTLQEKQTLTLKEIIALTKSSRDTARRDIVKLSENNLVDRNYGGISLPNTFKKLDNYLQRSDDFVNAKQELAKKAAIFAKQATQIYLDVSTTIEFMPQYLTNPSLFAVTNSLDIADQLVRHSKCKARILGGNLDAEKRCIVGTRPCLDLENYSFDYAFLSCVGIDEDGVYYAYEDDIDYKTKIRKQSKKIVLLLDSSKINVKHNFRVLNLNQIDYIITNDKLPQNLENKLLKSKTQMIYL</sequence>
<dbReference type="SUPFAM" id="SSF46785">
    <property type="entry name" value="Winged helix' DNA-binding domain"/>
    <property type="match status" value="1"/>
</dbReference>
<dbReference type="EMBL" id="PPWZ01000012">
    <property type="protein sequence ID" value="POH37591.1"/>
    <property type="molecule type" value="Genomic_DNA"/>
</dbReference>
<dbReference type="PROSITE" id="PS51000">
    <property type="entry name" value="HTH_DEOR_2"/>
    <property type="match status" value="1"/>
</dbReference>
<dbReference type="InterPro" id="IPR037171">
    <property type="entry name" value="NagB/RpiA_transferase-like"/>
</dbReference>
<dbReference type="InterPro" id="IPR018356">
    <property type="entry name" value="Tscrpt_reg_HTH_DeoR_CS"/>
</dbReference>
<dbReference type="PROSITE" id="PS00894">
    <property type="entry name" value="HTH_DEOR_1"/>
    <property type="match status" value="1"/>
</dbReference>
<protein>
    <submittedName>
        <fullName evidence="5">DeoR/GlpR transcriptional regulator</fullName>
    </submittedName>
</protein>
<dbReference type="InterPro" id="IPR014036">
    <property type="entry name" value="DeoR-like_C"/>
</dbReference>
<dbReference type="SUPFAM" id="SSF100950">
    <property type="entry name" value="NagB/RpiA/CoA transferase-like"/>
    <property type="match status" value="1"/>
</dbReference>
<dbReference type="Pfam" id="PF00455">
    <property type="entry name" value="DeoRC"/>
    <property type="match status" value="1"/>
</dbReference>
<dbReference type="Gene3D" id="1.10.10.10">
    <property type="entry name" value="Winged helix-like DNA-binding domain superfamily/Winged helix DNA-binding domain"/>
    <property type="match status" value="1"/>
</dbReference>
<feature type="domain" description="HTH deoR-type" evidence="4">
    <location>
        <begin position="2"/>
        <end position="57"/>
    </location>
</feature>
<accession>A0A2P4R8M2</accession>
<keyword evidence="3" id="KW-0804">Transcription</keyword>
<keyword evidence="2" id="KW-0238">DNA-binding</keyword>
<gene>
    <name evidence="5" type="ORF">C2R26_02015</name>
</gene>
<dbReference type="GO" id="GO:0003700">
    <property type="term" value="F:DNA-binding transcription factor activity"/>
    <property type="evidence" value="ECO:0007669"/>
    <property type="project" value="InterPro"/>
</dbReference>
<evidence type="ECO:0000256" key="2">
    <source>
        <dbReference type="ARBA" id="ARBA00023125"/>
    </source>
</evidence>